<dbReference type="CDD" id="cd12148">
    <property type="entry name" value="fungal_TF_MHR"/>
    <property type="match status" value="1"/>
</dbReference>
<comment type="caution">
    <text evidence="4">The sequence shown here is derived from an EMBL/GenBank/DDBJ whole genome shotgun (WGS) entry which is preliminary data.</text>
</comment>
<protein>
    <submittedName>
        <fullName evidence="4">Putative c6 transcription factor</fullName>
    </submittedName>
</protein>
<dbReference type="Proteomes" id="UP000053317">
    <property type="component" value="Unassembled WGS sequence"/>
</dbReference>
<evidence type="ECO:0000256" key="1">
    <source>
        <dbReference type="ARBA" id="ARBA00004123"/>
    </source>
</evidence>
<evidence type="ECO:0000313" key="5">
    <source>
        <dbReference type="Proteomes" id="UP000053317"/>
    </source>
</evidence>
<evidence type="ECO:0000313" key="4">
    <source>
        <dbReference type="EMBL" id="KKY28434.1"/>
    </source>
</evidence>
<dbReference type="AlphaFoldDB" id="A0A0G2F298"/>
<dbReference type="PANTHER" id="PTHR31001:SF53">
    <property type="entry name" value="ZN(II)2CYS6 TRANSCRIPTION FACTOR (EUROFUNG)"/>
    <property type="match status" value="1"/>
</dbReference>
<name>A0A0G2F298_PHACM</name>
<reference evidence="4 5" key="2">
    <citation type="submission" date="2015-05" db="EMBL/GenBank/DDBJ databases">
        <authorList>
            <person name="Morales-Cruz A."/>
            <person name="Amrine K.C."/>
            <person name="Cantu D."/>
        </authorList>
    </citation>
    <scope>NUCLEOTIDE SEQUENCE [LARGE SCALE GENOMIC DNA]</scope>
    <source>
        <strain evidence="4">UCRPC4</strain>
    </source>
</reference>
<keyword evidence="5" id="KW-1185">Reference proteome</keyword>
<dbReference type="GO" id="GO:0005634">
    <property type="term" value="C:nucleus"/>
    <property type="evidence" value="ECO:0007669"/>
    <property type="project" value="UniProtKB-SubCell"/>
</dbReference>
<accession>A0A0G2F298</accession>
<gene>
    <name evidence="4" type="ORF">UCRPC4_g00601</name>
</gene>
<dbReference type="InterPro" id="IPR050613">
    <property type="entry name" value="Sec_Metabolite_Reg"/>
</dbReference>
<feature type="region of interest" description="Disordered" evidence="3">
    <location>
        <begin position="1"/>
        <end position="27"/>
    </location>
</feature>
<dbReference type="EMBL" id="LCWF01000013">
    <property type="protein sequence ID" value="KKY28434.1"/>
    <property type="molecule type" value="Genomic_DNA"/>
</dbReference>
<dbReference type="OrthoDB" id="4898680at2759"/>
<evidence type="ECO:0000256" key="2">
    <source>
        <dbReference type="ARBA" id="ARBA00023242"/>
    </source>
</evidence>
<keyword evidence="2" id="KW-0539">Nucleus</keyword>
<organism evidence="4 5">
    <name type="scientific">Phaeomoniella chlamydospora</name>
    <name type="common">Phaeoacremonium chlamydosporum</name>
    <dbReference type="NCBI Taxonomy" id="158046"/>
    <lineage>
        <taxon>Eukaryota</taxon>
        <taxon>Fungi</taxon>
        <taxon>Dikarya</taxon>
        <taxon>Ascomycota</taxon>
        <taxon>Pezizomycotina</taxon>
        <taxon>Eurotiomycetes</taxon>
        <taxon>Chaetothyriomycetidae</taxon>
        <taxon>Phaeomoniellales</taxon>
        <taxon>Phaeomoniellaceae</taxon>
        <taxon>Phaeomoniella</taxon>
    </lineage>
</organism>
<reference evidence="4 5" key="1">
    <citation type="submission" date="2015-05" db="EMBL/GenBank/DDBJ databases">
        <title>Distinctive expansion of gene families associated with plant cell wall degradation and secondary metabolism in the genomes of grapevine trunk pathogens.</title>
        <authorList>
            <person name="Lawrence D.P."/>
            <person name="Travadon R."/>
            <person name="Rolshausen P.E."/>
            <person name="Baumgartner K."/>
        </authorList>
    </citation>
    <scope>NUCLEOTIDE SEQUENCE [LARGE SCALE GENOMIC DNA]</scope>
    <source>
        <strain evidence="4">UCRPC4</strain>
    </source>
</reference>
<comment type="subcellular location">
    <subcellularLocation>
        <location evidence="1">Nucleus</location>
    </subcellularLocation>
</comment>
<dbReference type="PANTHER" id="PTHR31001">
    <property type="entry name" value="UNCHARACTERIZED TRANSCRIPTIONAL REGULATORY PROTEIN"/>
    <property type="match status" value="1"/>
</dbReference>
<sequence length="616" mass="69421">MRNMSRSPSRLPPILSPATSDDSNPRLMHRKELYGGPGFLGSSSYNAVLEEIQGQIHVVEAPNGQCTLSRDEEARAELLNKRDSTKIKAGVELLDLICNEKNFQMFEVFMGKRVEQCAGCSLALPAEEAFWKSIKVVIHDQLKQSKDREGDKYRLSQKILRNTLKPIRFDGDTTFDEYMAMYTGDNLRWEAVGLIFTSIGLGAINLHPTDDVFGPCGFKQEICRQMLDAADACLACCDADELNDARVWFLFQDMILISLYYGDHSFHTWSRLGDLSSEVFALGMHQEIKPGANLPFFLAELRKRTLANIYIQDKQLATFTEEIQVLVDDLDEHGWNTAGEIRDCLWMRTTGLNSVVRESILELALGSDNEDVSTKIANIRMQAEELWSSLPDFARYDRQTAFGDEFSYGHSRGAELIMGPYLDHLYSLFLLERVATQRLKSTSDRLVKIARDTLKVVLEMVSLRGRAAPLAGDLAWQISAYGLPTAGVLALELLKQTRHPRKSISSIPRSEMIQNLSVFVAQLPQVVPPGEGNYVLLSQACKMLQAILDVVLAPPRPNPVEENTSQPVDQMQTLDQISDDFINDWSWFDQLDFNLDFWNNVADHPLLAPIEPIPHS</sequence>
<proteinExistence type="predicted"/>
<evidence type="ECO:0000256" key="3">
    <source>
        <dbReference type="SAM" id="MobiDB-lite"/>
    </source>
</evidence>